<dbReference type="RefSeq" id="WP_076091800.1">
    <property type="nucleotide sequence ID" value="NZ_MTHD01000001.1"/>
</dbReference>
<evidence type="ECO:0000256" key="7">
    <source>
        <dbReference type="ARBA" id="ARBA00022519"/>
    </source>
</evidence>
<feature type="transmembrane region" description="Helical" evidence="13">
    <location>
        <begin position="24"/>
        <end position="45"/>
    </location>
</feature>
<evidence type="ECO:0000256" key="4">
    <source>
        <dbReference type="ARBA" id="ARBA00011471"/>
    </source>
</evidence>
<dbReference type="GO" id="GO:0005886">
    <property type="term" value="C:plasma membrane"/>
    <property type="evidence" value="ECO:0007669"/>
    <property type="project" value="UniProtKB-SubCell"/>
</dbReference>
<dbReference type="STRING" id="418702.BJN45_02740"/>
<evidence type="ECO:0000256" key="12">
    <source>
        <dbReference type="RuleBase" id="RU003879"/>
    </source>
</evidence>
<evidence type="ECO:0000256" key="6">
    <source>
        <dbReference type="ARBA" id="ARBA00022475"/>
    </source>
</evidence>
<dbReference type="PANTHER" id="PTHR30558:SF12">
    <property type="entry name" value="BIOPOLYMER TRANSPORT PROTEIN EXBD"/>
    <property type="match status" value="1"/>
</dbReference>
<dbReference type="Proteomes" id="UP000187526">
    <property type="component" value="Unassembled WGS sequence"/>
</dbReference>
<dbReference type="AlphaFoldDB" id="A0A1R1ID89"/>
<comment type="function">
    <text evidence="1">Involved in the TonB-dependent energy-dependent transport of various receptor-bound substrates.</text>
</comment>
<dbReference type="InterPro" id="IPR003400">
    <property type="entry name" value="ExbD"/>
</dbReference>
<dbReference type="OrthoDB" id="9798629at2"/>
<comment type="subcellular location">
    <subcellularLocation>
        <location evidence="2">Cell inner membrane</location>
        <topology evidence="2">Single-pass type II membrane protein</topology>
    </subcellularLocation>
    <subcellularLocation>
        <location evidence="12">Cell membrane</location>
        <topology evidence="12">Single-pass type II membrane protein</topology>
    </subcellularLocation>
</comment>
<evidence type="ECO:0000256" key="9">
    <source>
        <dbReference type="ARBA" id="ARBA00022927"/>
    </source>
</evidence>
<keyword evidence="8 12" id="KW-0812">Transmembrane</keyword>
<dbReference type="Pfam" id="PF02472">
    <property type="entry name" value="ExbD"/>
    <property type="match status" value="1"/>
</dbReference>
<dbReference type="GO" id="GO:0022857">
    <property type="term" value="F:transmembrane transporter activity"/>
    <property type="evidence" value="ECO:0007669"/>
    <property type="project" value="InterPro"/>
</dbReference>
<evidence type="ECO:0000256" key="2">
    <source>
        <dbReference type="ARBA" id="ARBA00004249"/>
    </source>
</evidence>
<proteinExistence type="inferred from homology"/>
<gene>
    <name evidence="14" type="ORF">BJN45_02740</name>
</gene>
<evidence type="ECO:0000256" key="5">
    <source>
        <dbReference type="ARBA" id="ARBA00022448"/>
    </source>
</evidence>
<comment type="subunit">
    <text evidence="4">The accessory proteins ExbB and ExbD seem to form a complex with TonB.</text>
</comment>
<reference evidence="14 15" key="1">
    <citation type="submission" date="2016-10" db="EMBL/GenBank/DDBJ databases">
        <title>Alkaliphiles isolated from bioreactors.</title>
        <authorList>
            <person name="Salah Z."/>
            <person name="Rout S.P."/>
            <person name="Humphreys P.N."/>
        </authorList>
    </citation>
    <scope>NUCLEOTIDE SEQUENCE [LARGE SCALE GENOMIC DNA]</scope>
    <source>
        <strain evidence="14 15">ZS02</strain>
    </source>
</reference>
<keyword evidence="15" id="KW-1185">Reference proteome</keyword>
<comment type="caution">
    <text evidence="14">The sequence shown here is derived from an EMBL/GenBank/DDBJ whole genome shotgun (WGS) entry which is preliminary data.</text>
</comment>
<keyword evidence="9 12" id="KW-0653">Protein transport</keyword>
<evidence type="ECO:0000256" key="1">
    <source>
        <dbReference type="ARBA" id="ARBA00003540"/>
    </source>
</evidence>
<dbReference type="GO" id="GO:0015031">
    <property type="term" value="P:protein transport"/>
    <property type="evidence" value="ECO:0007669"/>
    <property type="project" value="UniProtKB-KW"/>
</dbReference>
<evidence type="ECO:0000313" key="14">
    <source>
        <dbReference type="EMBL" id="OMG56549.1"/>
    </source>
</evidence>
<evidence type="ECO:0000256" key="11">
    <source>
        <dbReference type="ARBA" id="ARBA00023136"/>
    </source>
</evidence>
<keyword evidence="10 13" id="KW-1133">Transmembrane helix</keyword>
<name>A0A1R1ID89_9RHOO</name>
<dbReference type="PANTHER" id="PTHR30558">
    <property type="entry name" value="EXBD MEMBRANE COMPONENT OF PMF-DRIVEN MACROMOLECULE IMPORT SYSTEM"/>
    <property type="match status" value="1"/>
</dbReference>
<keyword evidence="11 13" id="KW-0472">Membrane</keyword>
<keyword evidence="7" id="KW-0997">Cell inner membrane</keyword>
<protein>
    <submittedName>
        <fullName evidence="14">Biopolymer transporter ExbD</fullName>
    </submittedName>
</protein>
<evidence type="ECO:0000256" key="3">
    <source>
        <dbReference type="ARBA" id="ARBA00005811"/>
    </source>
</evidence>
<accession>A0A1R1ID89</accession>
<organism evidence="14 15">
    <name type="scientific">Azonexus hydrophilus</name>
    <dbReference type="NCBI Taxonomy" id="418702"/>
    <lineage>
        <taxon>Bacteria</taxon>
        <taxon>Pseudomonadati</taxon>
        <taxon>Pseudomonadota</taxon>
        <taxon>Betaproteobacteria</taxon>
        <taxon>Rhodocyclales</taxon>
        <taxon>Azonexaceae</taxon>
        <taxon>Azonexus</taxon>
    </lineage>
</organism>
<dbReference type="EMBL" id="MTHD01000001">
    <property type="protein sequence ID" value="OMG56549.1"/>
    <property type="molecule type" value="Genomic_DNA"/>
</dbReference>
<keyword evidence="6" id="KW-1003">Cell membrane</keyword>
<sequence length="143" mass="15471">MAGGGDFRRYRGKAGDGPKAEMNVVPLVDVMLVLLVIFIVTAPLLTHAVKIDLPKASSAVNLTKPEHIEFGLRENGEMFWNGEPVTLDELSLRCAAAARQEMPPELHIRADRLVPYEKVAQVMAIAARNGLAKIGFISDPAGP</sequence>
<evidence type="ECO:0000256" key="10">
    <source>
        <dbReference type="ARBA" id="ARBA00022989"/>
    </source>
</evidence>
<dbReference type="Gene3D" id="3.30.420.270">
    <property type="match status" value="1"/>
</dbReference>
<evidence type="ECO:0000256" key="8">
    <source>
        <dbReference type="ARBA" id="ARBA00022692"/>
    </source>
</evidence>
<evidence type="ECO:0000313" key="15">
    <source>
        <dbReference type="Proteomes" id="UP000187526"/>
    </source>
</evidence>
<comment type="similarity">
    <text evidence="3 12">Belongs to the ExbD/TolR family.</text>
</comment>
<keyword evidence="5 12" id="KW-0813">Transport</keyword>
<evidence type="ECO:0000256" key="13">
    <source>
        <dbReference type="SAM" id="Phobius"/>
    </source>
</evidence>